<dbReference type="RefSeq" id="WP_106932555.1">
    <property type="nucleotide sequence ID" value="NZ_PYFT01000001.1"/>
</dbReference>
<dbReference type="OrthoDB" id="1115882at2"/>
<evidence type="ECO:0000256" key="1">
    <source>
        <dbReference type="SAM" id="SignalP"/>
    </source>
</evidence>
<name>A0A2T2YLK8_9BACT</name>
<keyword evidence="3" id="KW-1185">Reference proteome</keyword>
<evidence type="ECO:0008006" key="4">
    <source>
        <dbReference type="Google" id="ProtNLM"/>
    </source>
</evidence>
<gene>
    <name evidence="2" type="ORF">AHMF7605_24200</name>
</gene>
<keyword evidence="1" id="KW-0732">Signal</keyword>
<proteinExistence type="predicted"/>
<organism evidence="2 3">
    <name type="scientific">Adhaeribacter arboris</name>
    <dbReference type="NCBI Taxonomy" id="2072846"/>
    <lineage>
        <taxon>Bacteria</taxon>
        <taxon>Pseudomonadati</taxon>
        <taxon>Bacteroidota</taxon>
        <taxon>Cytophagia</taxon>
        <taxon>Cytophagales</taxon>
        <taxon>Hymenobacteraceae</taxon>
        <taxon>Adhaeribacter</taxon>
    </lineage>
</organism>
<protein>
    <recommendedName>
        <fullName evidence="4">Adhesin domain-containing protein</fullName>
    </recommendedName>
</protein>
<dbReference type="AlphaFoldDB" id="A0A2T2YLK8"/>
<accession>A0A2T2YLK8</accession>
<feature type="chain" id="PRO_5015679288" description="Adhesin domain-containing protein" evidence="1">
    <location>
        <begin position="19"/>
        <end position="234"/>
    </location>
</feature>
<evidence type="ECO:0000313" key="2">
    <source>
        <dbReference type="EMBL" id="PSR56377.1"/>
    </source>
</evidence>
<evidence type="ECO:0000313" key="3">
    <source>
        <dbReference type="Proteomes" id="UP000240357"/>
    </source>
</evidence>
<sequence>MKKIFFLMLFGTLSVATAVAQKVVEKTLPVAANQEIDLQLKFGNSIKITAWDKNEVYVKVTYSINSGRLNDALLLDFHSGPDGPRVSVDLDHDLLKTGRAEDCPDTQYGRNHSSYNGQDYYSCSQIDYEIRVPRTNSIVVNTINGDIELRDLTGPVNAKSISGFVDMNWPDKKGATVSLKTITGEVFSDLNIAFTNKQKEIPIVGYQLKGDLNGGGNRVKLETISNNVYFRKGK</sequence>
<comment type="caution">
    <text evidence="2">The sequence shown here is derived from an EMBL/GenBank/DDBJ whole genome shotgun (WGS) entry which is preliminary data.</text>
</comment>
<reference evidence="2 3" key="1">
    <citation type="submission" date="2018-03" db="EMBL/GenBank/DDBJ databases">
        <title>Adhaeribacter sp. HMF7605 Genome sequencing and assembly.</title>
        <authorList>
            <person name="Kang H."/>
            <person name="Kang J."/>
            <person name="Cha I."/>
            <person name="Kim H."/>
            <person name="Joh K."/>
        </authorList>
    </citation>
    <scope>NUCLEOTIDE SEQUENCE [LARGE SCALE GENOMIC DNA]</scope>
    <source>
        <strain evidence="2 3">HMF7605</strain>
    </source>
</reference>
<dbReference type="EMBL" id="PYFT01000001">
    <property type="protein sequence ID" value="PSR56377.1"/>
    <property type="molecule type" value="Genomic_DNA"/>
</dbReference>
<feature type="signal peptide" evidence="1">
    <location>
        <begin position="1"/>
        <end position="18"/>
    </location>
</feature>
<dbReference type="Proteomes" id="UP000240357">
    <property type="component" value="Unassembled WGS sequence"/>
</dbReference>